<evidence type="ECO:0000259" key="1">
    <source>
        <dbReference type="Pfam" id="PF13471"/>
    </source>
</evidence>
<reference evidence="2" key="1">
    <citation type="journal article" date="2014" name="Front. Microbiol.">
        <title>High frequency of phylogenetically diverse reductive dehalogenase-homologous genes in deep subseafloor sedimentary metagenomes.</title>
        <authorList>
            <person name="Kawai M."/>
            <person name="Futagami T."/>
            <person name="Toyoda A."/>
            <person name="Takaki Y."/>
            <person name="Nishi S."/>
            <person name="Hori S."/>
            <person name="Arai W."/>
            <person name="Tsubouchi T."/>
            <person name="Morono Y."/>
            <person name="Uchiyama I."/>
            <person name="Ito T."/>
            <person name="Fujiyama A."/>
            <person name="Inagaki F."/>
            <person name="Takami H."/>
        </authorList>
    </citation>
    <scope>NUCLEOTIDE SEQUENCE</scope>
    <source>
        <strain evidence="2">Expedition CK06-06</strain>
    </source>
</reference>
<organism evidence="2">
    <name type="scientific">marine sediment metagenome</name>
    <dbReference type="NCBI Taxonomy" id="412755"/>
    <lineage>
        <taxon>unclassified sequences</taxon>
        <taxon>metagenomes</taxon>
        <taxon>ecological metagenomes</taxon>
    </lineage>
</organism>
<gene>
    <name evidence="2" type="ORF">S12H4_45596</name>
</gene>
<proteinExistence type="predicted"/>
<dbReference type="Pfam" id="PF13471">
    <property type="entry name" value="Transglut_core3"/>
    <property type="match status" value="1"/>
</dbReference>
<dbReference type="AlphaFoldDB" id="X1TYR9"/>
<protein>
    <recommendedName>
        <fullName evidence="1">Microcin J25-processing protein McjB C-terminal domain-containing protein</fullName>
    </recommendedName>
</protein>
<comment type="caution">
    <text evidence="2">The sequence shown here is derived from an EMBL/GenBank/DDBJ whole genome shotgun (WGS) entry which is preliminary data.</text>
</comment>
<dbReference type="EMBL" id="BARW01028209">
    <property type="protein sequence ID" value="GAJ10419.1"/>
    <property type="molecule type" value="Genomic_DNA"/>
</dbReference>
<accession>X1TYR9</accession>
<feature type="domain" description="Microcin J25-processing protein McjB C-terminal" evidence="1">
    <location>
        <begin position="2"/>
        <end position="52"/>
    </location>
</feature>
<evidence type="ECO:0000313" key="2">
    <source>
        <dbReference type="EMBL" id="GAJ10419.1"/>
    </source>
</evidence>
<name>X1TYR9_9ZZZZ</name>
<dbReference type="InterPro" id="IPR032708">
    <property type="entry name" value="McjB_C"/>
</dbReference>
<sequence>MYELCSRYDIKVSFKTGVRKNMGILDGHSWLEIGGEAINENKEFINDFTVIYEI</sequence>